<evidence type="ECO:0000256" key="9">
    <source>
        <dbReference type="ARBA" id="ARBA00023242"/>
    </source>
</evidence>
<dbReference type="GO" id="GO:0000981">
    <property type="term" value="F:DNA-binding transcription factor activity, RNA polymerase II-specific"/>
    <property type="evidence" value="ECO:0007669"/>
    <property type="project" value="TreeGrafter"/>
</dbReference>
<comment type="subcellular location">
    <subcellularLocation>
        <location evidence="1">Nucleus</location>
    </subcellularLocation>
</comment>
<evidence type="ECO:0000256" key="2">
    <source>
        <dbReference type="ARBA" id="ARBA00022723"/>
    </source>
</evidence>
<dbReference type="GO" id="GO:0000977">
    <property type="term" value="F:RNA polymerase II transcription regulatory region sequence-specific DNA binding"/>
    <property type="evidence" value="ECO:0007669"/>
    <property type="project" value="TreeGrafter"/>
</dbReference>
<evidence type="ECO:0000313" key="12">
    <source>
        <dbReference type="EMBL" id="CAH1778184.1"/>
    </source>
</evidence>
<dbReference type="AlphaFoldDB" id="A0A8S4NBI0"/>
<keyword evidence="2" id="KW-0479">Metal-binding</keyword>
<dbReference type="FunFam" id="3.30.160.60:FF:000624">
    <property type="entry name" value="zinc finger protein 697"/>
    <property type="match status" value="1"/>
</dbReference>
<evidence type="ECO:0000256" key="7">
    <source>
        <dbReference type="ARBA" id="ARBA00023125"/>
    </source>
</evidence>
<reference evidence="12" key="1">
    <citation type="submission" date="2022-03" db="EMBL/GenBank/DDBJ databases">
        <authorList>
            <person name="Martin C."/>
        </authorList>
    </citation>
    <scope>NUCLEOTIDE SEQUENCE</scope>
</reference>
<dbReference type="PROSITE" id="PS00028">
    <property type="entry name" value="ZINC_FINGER_C2H2_1"/>
    <property type="match status" value="2"/>
</dbReference>
<evidence type="ECO:0000256" key="8">
    <source>
        <dbReference type="ARBA" id="ARBA00023163"/>
    </source>
</evidence>
<accession>A0A8S4NBI0</accession>
<sequence>MAQSYIHTPQFVSSDSSLTADYLETVYPRSSSFHMEPKDSSSLQCHLCMKVFSRKGNLVQHLKIHTGARPHKCDVCNKTFIRNSHLREHKSLHRKSSNVMP</sequence>
<evidence type="ECO:0000256" key="4">
    <source>
        <dbReference type="ARBA" id="ARBA00022771"/>
    </source>
</evidence>
<dbReference type="FunFam" id="3.30.160.60:FF:000045">
    <property type="entry name" value="ZFP69 zinc finger protein B"/>
    <property type="match status" value="1"/>
</dbReference>
<dbReference type="SUPFAM" id="SSF57667">
    <property type="entry name" value="beta-beta-alpha zinc fingers"/>
    <property type="match status" value="1"/>
</dbReference>
<evidence type="ECO:0000256" key="6">
    <source>
        <dbReference type="ARBA" id="ARBA00023015"/>
    </source>
</evidence>
<dbReference type="PANTHER" id="PTHR14196">
    <property type="entry name" value="ODD-SKIPPED - RELATED"/>
    <property type="match status" value="1"/>
</dbReference>
<dbReference type="Gene3D" id="3.30.160.60">
    <property type="entry name" value="Classic Zinc Finger"/>
    <property type="match status" value="2"/>
</dbReference>
<dbReference type="GO" id="GO:0008270">
    <property type="term" value="F:zinc ion binding"/>
    <property type="evidence" value="ECO:0007669"/>
    <property type="project" value="UniProtKB-KW"/>
</dbReference>
<evidence type="ECO:0000313" key="13">
    <source>
        <dbReference type="Proteomes" id="UP000749559"/>
    </source>
</evidence>
<feature type="domain" description="C2H2-type" evidence="11">
    <location>
        <begin position="43"/>
        <end position="70"/>
    </location>
</feature>
<organism evidence="12 13">
    <name type="scientific">Owenia fusiformis</name>
    <name type="common">Polychaete worm</name>
    <dbReference type="NCBI Taxonomy" id="6347"/>
    <lineage>
        <taxon>Eukaryota</taxon>
        <taxon>Metazoa</taxon>
        <taxon>Spiralia</taxon>
        <taxon>Lophotrochozoa</taxon>
        <taxon>Annelida</taxon>
        <taxon>Polychaeta</taxon>
        <taxon>Sedentaria</taxon>
        <taxon>Canalipalpata</taxon>
        <taxon>Sabellida</taxon>
        <taxon>Oweniida</taxon>
        <taxon>Oweniidae</taxon>
        <taxon>Owenia</taxon>
    </lineage>
</organism>
<evidence type="ECO:0000256" key="5">
    <source>
        <dbReference type="ARBA" id="ARBA00022833"/>
    </source>
</evidence>
<comment type="caution">
    <text evidence="12">The sequence shown here is derived from an EMBL/GenBank/DDBJ whole genome shotgun (WGS) entry which is preliminary data.</text>
</comment>
<evidence type="ECO:0000256" key="3">
    <source>
        <dbReference type="ARBA" id="ARBA00022737"/>
    </source>
</evidence>
<protein>
    <recommendedName>
        <fullName evidence="11">C2H2-type domain-containing protein</fullName>
    </recommendedName>
</protein>
<dbReference type="Proteomes" id="UP000749559">
    <property type="component" value="Unassembled WGS sequence"/>
</dbReference>
<dbReference type="PROSITE" id="PS50157">
    <property type="entry name" value="ZINC_FINGER_C2H2_2"/>
    <property type="match status" value="2"/>
</dbReference>
<keyword evidence="6" id="KW-0805">Transcription regulation</keyword>
<dbReference type="InterPro" id="IPR013087">
    <property type="entry name" value="Znf_C2H2_type"/>
</dbReference>
<keyword evidence="5" id="KW-0862">Zinc</keyword>
<dbReference type="Pfam" id="PF00096">
    <property type="entry name" value="zf-C2H2"/>
    <property type="match status" value="2"/>
</dbReference>
<evidence type="ECO:0000256" key="10">
    <source>
        <dbReference type="PROSITE-ProRule" id="PRU00042"/>
    </source>
</evidence>
<dbReference type="SMART" id="SM00355">
    <property type="entry name" value="ZnF_C2H2"/>
    <property type="match status" value="2"/>
</dbReference>
<dbReference type="EMBL" id="CAIIXF020000002">
    <property type="protein sequence ID" value="CAH1778184.1"/>
    <property type="molecule type" value="Genomic_DNA"/>
</dbReference>
<feature type="domain" description="C2H2-type" evidence="11">
    <location>
        <begin position="71"/>
        <end position="98"/>
    </location>
</feature>
<keyword evidence="4 10" id="KW-0863">Zinc-finger</keyword>
<dbReference type="PANTHER" id="PTHR14196:SF0">
    <property type="entry name" value="PROTEIN BOWEL"/>
    <property type="match status" value="1"/>
</dbReference>
<keyword evidence="9" id="KW-0539">Nucleus</keyword>
<keyword evidence="3" id="KW-0677">Repeat</keyword>
<evidence type="ECO:0000256" key="1">
    <source>
        <dbReference type="ARBA" id="ARBA00004123"/>
    </source>
</evidence>
<dbReference type="OrthoDB" id="10004641at2759"/>
<keyword evidence="13" id="KW-1185">Reference proteome</keyword>
<keyword evidence="7" id="KW-0238">DNA-binding</keyword>
<dbReference type="GO" id="GO:0005634">
    <property type="term" value="C:nucleus"/>
    <property type="evidence" value="ECO:0007669"/>
    <property type="project" value="UniProtKB-SubCell"/>
</dbReference>
<proteinExistence type="predicted"/>
<name>A0A8S4NBI0_OWEFU</name>
<evidence type="ECO:0000259" key="11">
    <source>
        <dbReference type="PROSITE" id="PS50157"/>
    </source>
</evidence>
<dbReference type="InterPro" id="IPR036236">
    <property type="entry name" value="Znf_C2H2_sf"/>
</dbReference>
<dbReference type="InterPro" id="IPR050717">
    <property type="entry name" value="C2H2-ZF_Transcription_Reg"/>
</dbReference>
<keyword evidence="8" id="KW-0804">Transcription</keyword>
<gene>
    <name evidence="12" type="ORF">OFUS_LOCUS5142</name>
</gene>